<dbReference type="EMBL" id="JNBS01001087">
    <property type="protein sequence ID" value="OQS02734.1"/>
    <property type="molecule type" value="Genomic_DNA"/>
</dbReference>
<reference evidence="2 3" key="1">
    <citation type="journal article" date="2014" name="Genome Biol. Evol.">
        <title>The secreted proteins of Achlya hypogyna and Thraustotheca clavata identify the ancestral oomycete secretome and reveal gene acquisitions by horizontal gene transfer.</title>
        <authorList>
            <person name="Misner I."/>
            <person name="Blouin N."/>
            <person name="Leonard G."/>
            <person name="Richards T.A."/>
            <person name="Lane C.E."/>
        </authorList>
    </citation>
    <scope>NUCLEOTIDE SEQUENCE [LARGE SCALE GENOMIC DNA]</scope>
    <source>
        <strain evidence="2 3">ATCC 34112</strain>
    </source>
</reference>
<evidence type="ECO:0000256" key="1">
    <source>
        <dbReference type="SAM" id="MobiDB-lite"/>
    </source>
</evidence>
<feature type="region of interest" description="Disordered" evidence="1">
    <location>
        <begin position="169"/>
        <end position="190"/>
    </location>
</feature>
<comment type="caution">
    <text evidence="2">The sequence shown here is derived from an EMBL/GenBank/DDBJ whole genome shotgun (WGS) entry which is preliminary data.</text>
</comment>
<evidence type="ECO:0000313" key="3">
    <source>
        <dbReference type="Proteomes" id="UP000243217"/>
    </source>
</evidence>
<name>A0A1V9ZXK3_9STRA</name>
<accession>A0A1V9ZXK3</accession>
<evidence type="ECO:0000313" key="2">
    <source>
        <dbReference type="EMBL" id="OQS02734.1"/>
    </source>
</evidence>
<feature type="compositionally biased region" description="Basic and acidic residues" evidence="1">
    <location>
        <begin position="170"/>
        <end position="180"/>
    </location>
</feature>
<protein>
    <submittedName>
        <fullName evidence="2">Uncharacterized protein</fullName>
    </submittedName>
</protein>
<sequence>MSSHWHHSLTTSAPVYRGKCKYKSGRCTNERTLKENGEPHTLCEPHRLQHNKNQRKSDIKRRRLKKQSQMQDAMAHQVLTTSTTRIANEPRNATSVVHPISFNDTKSYYHPPPALSSNYRRPMNICTDITNDLKPSPLYARPKLEARRTIESTLLPPLYHSIAYPPRYPHPMEKAEDNESKPPAPPLPDEWSHEDIVILTEMVGLQSSSRPASRSSASLSMARTTVRLMPMHLRFINGLSRAYDDEFPSELNQLVREDTMRPCVIASVDEAYFHHAINQINNTLTDYWPCLFCVCCGYACCVCTGGLSLLCPHMCISDVEITFFNEEFMGCRRNNMHEH</sequence>
<feature type="compositionally biased region" description="Basic and acidic residues" evidence="1">
    <location>
        <begin position="31"/>
        <end position="47"/>
    </location>
</feature>
<feature type="compositionally biased region" description="Basic residues" evidence="1">
    <location>
        <begin position="48"/>
        <end position="58"/>
    </location>
</feature>
<proteinExistence type="predicted"/>
<dbReference type="OrthoDB" id="64543at2759"/>
<dbReference type="AlphaFoldDB" id="A0A1V9ZXK3"/>
<gene>
    <name evidence="2" type="ORF">THRCLA_21337</name>
</gene>
<organism evidence="2 3">
    <name type="scientific">Thraustotheca clavata</name>
    <dbReference type="NCBI Taxonomy" id="74557"/>
    <lineage>
        <taxon>Eukaryota</taxon>
        <taxon>Sar</taxon>
        <taxon>Stramenopiles</taxon>
        <taxon>Oomycota</taxon>
        <taxon>Saprolegniomycetes</taxon>
        <taxon>Saprolegniales</taxon>
        <taxon>Achlyaceae</taxon>
        <taxon>Thraustotheca</taxon>
    </lineage>
</organism>
<feature type="region of interest" description="Disordered" evidence="1">
    <location>
        <begin position="31"/>
        <end position="58"/>
    </location>
</feature>
<keyword evidence="3" id="KW-1185">Reference proteome</keyword>
<dbReference type="Proteomes" id="UP000243217">
    <property type="component" value="Unassembled WGS sequence"/>
</dbReference>